<dbReference type="STRING" id="102285.A0A0R3TFW4"/>
<accession>A0A0R3TFW4</accession>
<dbReference type="Proteomes" id="UP000278807">
    <property type="component" value="Unassembled WGS sequence"/>
</dbReference>
<dbReference type="WBParaSite" id="HNAJ_0000595501-mRNA-1">
    <property type="protein sequence ID" value="HNAJ_0000595501-mRNA-1"/>
    <property type="gene ID" value="HNAJ_0000595501"/>
</dbReference>
<dbReference type="AlphaFoldDB" id="A0A0R3TFW4"/>
<protein>
    <submittedName>
        <fullName evidence="3">AP2/ERF domain-containing protein</fullName>
    </submittedName>
</protein>
<name>A0A0R3TFW4_RODNA</name>
<reference evidence="3" key="1">
    <citation type="submission" date="2017-02" db="UniProtKB">
        <authorList>
            <consortium name="WormBaseParasite"/>
        </authorList>
    </citation>
    <scope>IDENTIFICATION</scope>
</reference>
<evidence type="ECO:0000313" key="2">
    <source>
        <dbReference type="Proteomes" id="UP000278807"/>
    </source>
</evidence>
<dbReference type="OrthoDB" id="5817230at2759"/>
<dbReference type="Gene3D" id="3.40.50.300">
    <property type="entry name" value="P-loop containing nucleotide triphosphate hydrolases"/>
    <property type="match status" value="1"/>
</dbReference>
<keyword evidence="2" id="KW-1185">Reference proteome</keyword>
<dbReference type="EMBL" id="UZAE01005736">
    <property type="protein sequence ID" value="VDO01811.1"/>
    <property type="molecule type" value="Genomic_DNA"/>
</dbReference>
<organism evidence="3">
    <name type="scientific">Rodentolepis nana</name>
    <name type="common">Dwarf tapeworm</name>
    <name type="synonym">Hymenolepis nana</name>
    <dbReference type="NCBI Taxonomy" id="102285"/>
    <lineage>
        <taxon>Eukaryota</taxon>
        <taxon>Metazoa</taxon>
        <taxon>Spiralia</taxon>
        <taxon>Lophotrochozoa</taxon>
        <taxon>Platyhelminthes</taxon>
        <taxon>Cestoda</taxon>
        <taxon>Eucestoda</taxon>
        <taxon>Cyclophyllidea</taxon>
        <taxon>Hymenolepididae</taxon>
        <taxon>Rodentolepis</taxon>
    </lineage>
</organism>
<evidence type="ECO:0000313" key="3">
    <source>
        <dbReference type="WBParaSite" id="HNAJ_0000595501-mRNA-1"/>
    </source>
</evidence>
<gene>
    <name evidence="1" type="ORF">HNAJ_LOCUS5951</name>
</gene>
<evidence type="ECO:0000313" key="1">
    <source>
        <dbReference type="EMBL" id="VDO01811.1"/>
    </source>
</evidence>
<reference evidence="1 2" key="2">
    <citation type="submission" date="2018-11" db="EMBL/GenBank/DDBJ databases">
        <authorList>
            <consortium name="Pathogen Informatics"/>
        </authorList>
    </citation>
    <scope>NUCLEOTIDE SEQUENCE [LARGE SCALE GENOMIC DNA]</scope>
</reference>
<sequence length="74" mass="8578">MVVVSRSGSWEHIRFCLEFSQTPLFSSKFLGKQTYEEAAIYIQASFEAKNKSQNKEIYCHQTCATDTNNIQFVF</sequence>
<dbReference type="InterPro" id="IPR027417">
    <property type="entry name" value="P-loop_NTPase"/>
</dbReference>
<proteinExistence type="predicted"/>